<feature type="compositionally biased region" description="Acidic residues" evidence="1">
    <location>
        <begin position="83"/>
        <end position="95"/>
    </location>
</feature>
<name>A0A5N6RRM8_9ROSI</name>
<protein>
    <submittedName>
        <fullName evidence="2">Uncharacterized protein</fullName>
    </submittedName>
</protein>
<dbReference type="AlphaFoldDB" id="A0A5N6RRM8"/>
<evidence type="ECO:0000313" key="2">
    <source>
        <dbReference type="EMBL" id="KAE8124995.1"/>
    </source>
</evidence>
<organism evidence="2 3">
    <name type="scientific">Carpinus fangiana</name>
    <dbReference type="NCBI Taxonomy" id="176857"/>
    <lineage>
        <taxon>Eukaryota</taxon>
        <taxon>Viridiplantae</taxon>
        <taxon>Streptophyta</taxon>
        <taxon>Embryophyta</taxon>
        <taxon>Tracheophyta</taxon>
        <taxon>Spermatophyta</taxon>
        <taxon>Magnoliopsida</taxon>
        <taxon>eudicotyledons</taxon>
        <taxon>Gunneridae</taxon>
        <taxon>Pentapetalae</taxon>
        <taxon>rosids</taxon>
        <taxon>fabids</taxon>
        <taxon>Fagales</taxon>
        <taxon>Betulaceae</taxon>
        <taxon>Carpinus</taxon>
    </lineage>
</organism>
<evidence type="ECO:0000313" key="3">
    <source>
        <dbReference type="Proteomes" id="UP000327013"/>
    </source>
</evidence>
<dbReference type="EMBL" id="CM017328">
    <property type="protein sequence ID" value="KAE8124995.1"/>
    <property type="molecule type" value="Genomic_DNA"/>
</dbReference>
<keyword evidence="3" id="KW-1185">Reference proteome</keyword>
<sequence>MAGGVVNPASCVVEPVRTRRVHPTEVAVHPGQGGDDGYAEAAHGQEGSGGKKEEGGDWEPYGAGEEDEWGEEDDGEGGGCDGEAGEDEQDGAGDEEGQKADELRGVWCMVLDFTEECGSLGWG</sequence>
<reference evidence="2 3" key="1">
    <citation type="submission" date="2019-06" db="EMBL/GenBank/DDBJ databases">
        <title>A chromosomal-level reference genome of Carpinus fangiana (Coryloideae, Betulaceae).</title>
        <authorList>
            <person name="Yang X."/>
            <person name="Wang Z."/>
            <person name="Zhang L."/>
            <person name="Hao G."/>
            <person name="Liu J."/>
            <person name="Yang Y."/>
        </authorList>
    </citation>
    <scope>NUCLEOTIDE SEQUENCE [LARGE SCALE GENOMIC DNA]</scope>
    <source>
        <strain evidence="2">Cfa_2016G</strain>
        <tissue evidence="2">Leaf</tissue>
    </source>
</reference>
<feature type="region of interest" description="Disordered" evidence="1">
    <location>
        <begin position="1"/>
        <end position="100"/>
    </location>
</feature>
<proteinExistence type="predicted"/>
<accession>A0A5N6RRM8</accession>
<evidence type="ECO:0000256" key="1">
    <source>
        <dbReference type="SAM" id="MobiDB-lite"/>
    </source>
</evidence>
<feature type="compositionally biased region" description="Acidic residues" evidence="1">
    <location>
        <begin position="64"/>
        <end position="76"/>
    </location>
</feature>
<gene>
    <name evidence="2" type="ORF">FH972_019833</name>
</gene>
<dbReference type="Proteomes" id="UP000327013">
    <property type="component" value="Chromosome 8"/>
</dbReference>